<evidence type="ECO:0000313" key="1">
    <source>
        <dbReference type="EMBL" id="SNS34277.1"/>
    </source>
</evidence>
<sequence>MPENISITVRVRDKNTGQEEKYISGCIYTSEELKNFKAGRVGASYHREMMEYISLGGKHNIVVAIKYDDENGKPILEEIEVIPVWSFEAQ</sequence>
<keyword evidence="2" id="KW-1185">Reference proteome</keyword>
<dbReference type="OrthoDB" id="9834784at2"/>
<accession>A0A239DPM0</accession>
<proteinExistence type="predicted"/>
<dbReference type="EMBL" id="FZOJ01000008">
    <property type="protein sequence ID" value="SNS34277.1"/>
    <property type="molecule type" value="Genomic_DNA"/>
</dbReference>
<organism evidence="1 2">
    <name type="scientific">Anaerovirgula multivorans</name>
    <dbReference type="NCBI Taxonomy" id="312168"/>
    <lineage>
        <taxon>Bacteria</taxon>
        <taxon>Bacillati</taxon>
        <taxon>Bacillota</taxon>
        <taxon>Clostridia</taxon>
        <taxon>Peptostreptococcales</taxon>
        <taxon>Natronincolaceae</taxon>
        <taxon>Anaerovirgula</taxon>
    </lineage>
</organism>
<name>A0A239DPM0_9FIRM</name>
<dbReference type="RefSeq" id="WP_089282752.1">
    <property type="nucleotide sequence ID" value="NZ_FZOJ01000008.1"/>
</dbReference>
<gene>
    <name evidence="1" type="ORF">SAMN05446037_100873</name>
</gene>
<dbReference type="Proteomes" id="UP000198304">
    <property type="component" value="Unassembled WGS sequence"/>
</dbReference>
<dbReference type="AlphaFoldDB" id="A0A239DPM0"/>
<reference evidence="1 2" key="1">
    <citation type="submission" date="2017-06" db="EMBL/GenBank/DDBJ databases">
        <authorList>
            <person name="Kim H.J."/>
            <person name="Triplett B.A."/>
        </authorList>
    </citation>
    <scope>NUCLEOTIDE SEQUENCE [LARGE SCALE GENOMIC DNA]</scope>
    <source>
        <strain evidence="1 2">SCA</strain>
    </source>
</reference>
<evidence type="ECO:0000313" key="2">
    <source>
        <dbReference type="Proteomes" id="UP000198304"/>
    </source>
</evidence>
<protein>
    <submittedName>
        <fullName evidence="1">Uncharacterized protein</fullName>
    </submittedName>
</protein>